<sequence length="212" mass="23345">MDRHHCEAVSISIRTVAFWSRKMIMRLAVQPLLSSHLLMLYDQPPWAMLATLPHLRSVVAVPSRFDTARHTRNCRPSLRYAAYRGLREVINTSAVDAVSEAPSIAVSIAAALRSACANSFKTITSICADTITDLDDVIAPLPVHSCGFGIPTVVLVVSSSPDSLAALSQSERMGHENCPTKRRFCPTRRQTVETTPPKFNVDGAMNEDRKDE</sequence>
<comment type="caution">
    <text evidence="2">The sequence shown here is derived from an EMBL/GenBank/DDBJ whole genome shotgun (WGS) entry which is preliminary data.</text>
</comment>
<proteinExistence type="predicted"/>
<gene>
    <name evidence="2" type="ORF">R3P38DRAFT_3185224</name>
</gene>
<dbReference type="AlphaFoldDB" id="A0AAW0C475"/>
<protein>
    <submittedName>
        <fullName evidence="2">Uncharacterized protein</fullName>
    </submittedName>
</protein>
<reference evidence="2 3" key="1">
    <citation type="journal article" date="2024" name="J Genomics">
        <title>Draft genome sequencing and assembly of Favolaschia claudopus CIRM-BRFM 2984 isolated from oak limbs.</title>
        <authorList>
            <person name="Navarro D."/>
            <person name="Drula E."/>
            <person name="Chaduli D."/>
            <person name="Cazenave R."/>
            <person name="Ahrendt S."/>
            <person name="Wang J."/>
            <person name="Lipzen A."/>
            <person name="Daum C."/>
            <person name="Barry K."/>
            <person name="Grigoriev I.V."/>
            <person name="Favel A."/>
            <person name="Rosso M.N."/>
            <person name="Martin F."/>
        </authorList>
    </citation>
    <scope>NUCLEOTIDE SEQUENCE [LARGE SCALE GENOMIC DNA]</scope>
    <source>
        <strain evidence="2 3">CIRM-BRFM 2984</strain>
    </source>
</reference>
<evidence type="ECO:0000313" key="2">
    <source>
        <dbReference type="EMBL" id="KAK7034381.1"/>
    </source>
</evidence>
<feature type="region of interest" description="Disordered" evidence="1">
    <location>
        <begin position="187"/>
        <end position="212"/>
    </location>
</feature>
<name>A0AAW0C475_9AGAR</name>
<keyword evidence="3" id="KW-1185">Reference proteome</keyword>
<dbReference type="EMBL" id="JAWWNJ010000021">
    <property type="protein sequence ID" value="KAK7034381.1"/>
    <property type="molecule type" value="Genomic_DNA"/>
</dbReference>
<accession>A0AAW0C475</accession>
<organism evidence="2 3">
    <name type="scientific">Favolaschia claudopus</name>
    <dbReference type="NCBI Taxonomy" id="2862362"/>
    <lineage>
        <taxon>Eukaryota</taxon>
        <taxon>Fungi</taxon>
        <taxon>Dikarya</taxon>
        <taxon>Basidiomycota</taxon>
        <taxon>Agaricomycotina</taxon>
        <taxon>Agaricomycetes</taxon>
        <taxon>Agaricomycetidae</taxon>
        <taxon>Agaricales</taxon>
        <taxon>Marasmiineae</taxon>
        <taxon>Mycenaceae</taxon>
        <taxon>Favolaschia</taxon>
    </lineage>
</organism>
<dbReference type="Proteomes" id="UP001362999">
    <property type="component" value="Unassembled WGS sequence"/>
</dbReference>
<evidence type="ECO:0000313" key="3">
    <source>
        <dbReference type="Proteomes" id="UP001362999"/>
    </source>
</evidence>
<evidence type="ECO:0000256" key="1">
    <source>
        <dbReference type="SAM" id="MobiDB-lite"/>
    </source>
</evidence>